<evidence type="ECO:0000256" key="2">
    <source>
        <dbReference type="ARBA" id="ARBA00022670"/>
    </source>
</evidence>
<dbReference type="SUPFAM" id="SSF50156">
    <property type="entry name" value="PDZ domain-like"/>
    <property type="match status" value="1"/>
</dbReference>
<dbReference type="KEGG" id="rhoz:GXP67_26275"/>
<dbReference type="GO" id="GO:0006508">
    <property type="term" value="P:proteolysis"/>
    <property type="evidence" value="ECO:0007669"/>
    <property type="project" value="UniProtKB-KW"/>
</dbReference>
<evidence type="ECO:0000256" key="4">
    <source>
        <dbReference type="ARBA" id="ARBA00022825"/>
    </source>
</evidence>
<dbReference type="SUPFAM" id="SSF52096">
    <property type="entry name" value="ClpP/crotonase"/>
    <property type="match status" value="1"/>
</dbReference>
<evidence type="ECO:0000259" key="5">
    <source>
        <dbReference type="PROSITE" id="PS50106"/>
    </source>
</evidence>
<dbReference type="RefSeq" id="WP_162445884.1">
    <property type="nucleotide sequence ID" value="NZ_CP048222.1"/>
</dbReference>
<comment type="similarity">
    <text evidence="1">Belongs to the peptidase S41A family.</text>
</comment>
<dbReference type="PROSITE" id="PS50106">
    <property type="entry name" value="PDZ"/>
    <property type="match status" value="1"/>
</dbReference>
<dbReference type="InterPro" id="IPR040573">
    <property type="entry name" value="TSP_N"/>
</dbReference>
<keyword evidence="4" id="KW-0720">Serine protease</keyword>
<dbReference type="GO" id="GO:0007165">
    <property type="term" value="P:signal transduction"/>
    <property type="evidence" value="ECO:0007669"/>
    <property type="project" value="TreeGrafter"/>
</dbReference>
<dbReference type="InterPro" id="IPR029045">
    <property type="entry name" value="ClpP/crotonase-like_dom_sf"/>
</dbReference>
<dbReference type="AlphaFoldDB" id="A0A6C0GPF0"/>
<sequence length="708" mass="80003">MLRSISRYFSRLIPFLFFIVHCSFSQQNIPPLQQEAILLSKVLEKNHYQPKQLDEKLSRQIILKFIDLLDPDHVYFKAPDVEAILLYSTSLPDEINGKSWKFLPQVTALYKQRLLQADKMSSELLQKPFTFLASETITLNIEDNLDFAATDKDYILRWQKWLKYQTLQQLVNLYDQKNISAPDKGAQVLSKEPAMRQKVQLIQKRAIKRILEHPSGFESYIASLFFRAYSASFDPHTVYLSKADRDRFEAALSTESLSFGIDLDEKDNGDIEIARVTPGGPAWKSNELHKGDVLTALKWQGKDETDLAGADIDEVETILETSATGKLEITVRKSNGGLQTVSLLKEKIRADENIVKSFILKGDKKIGYISLPGFYTEWENSSSQGCANDVAKEIVKLKHENIEGLILDIRFNGGGSLTEGINLAGIFINEGPLCVIHDRGTKPSVLKDNNRGTIYDGPLVVMVNGQSASASEILAATLQDYNRAVIVGSPTFGKSTGQVILPLDTSHIHPVNRVKPNLQAGYAKVTVSKLYRITGTSAQLKGVKPDVVLPDIYQNFYHRESMYPFALTSDSVARKIYYTALPALPITSLSQKSADRIGSHPAFATVKKLNEIQPDFFKETSQTIPLELTYFKTRASEMYNWYEAIEKVREKKTEIYTVENTNSDKELLRMDSYGKELNDHTLQSIQHSFYIEESYKIIGDLILLQRNK</sequence>
<dbReference type="Pfam" id="PF17804">
    <property type="entry name" value="TSP_NTD"/>
    <property type="match status" value="1"/>
</dbReference>
<feature type="domain" description="PDZ" evidence="5">
    <location>
        <begin position="237"/>
        <end position="322"/>
    </location>
</feature>
<dbReference type="InterPro" id="IPR005151">
    <property type="entry name" value="Tail-specific_protease"/>
</dbReference>
<keyword evidence="2" id="KW-0645">Protease</keyword>
<dbReference type="PANTHER" id="PTHR32060">
    <property type="entry name" value="TAIL-SPECIFIC PROTEASE"/>
    <property type="match status" value="1"/>
</dbReference>
<evidence type="ECO:0000256" key="1">
    <source>
        <dbReference type="ARBA" id="ARBA00009179"/>
    </source>
</evidence>
<organism evidence="6 7">
    <name type="scientific">Rhodocytophaga rosea</name>
    <dbReference type="NCBI Taxonomy" id="2704465"/>
    <lineage>
        <taxon>Bacteria</taxon>
        <taxon>Pseudomonadati</taxon>
        <taxon>Bacteroidota</taxon>
        <taxon>Cytophagia</taxon>
        <taxon>Cytophagales</taxon>
        <taxon>Rhodocytophagaceae</taxon>
        <taxon>Rhodocytophaga</taxon>
    </lineage>
</organism>
<evidence type="ECO:0000313" key="6">
    <source>
        <dbReference type="EMBL" id="QHT69901.1"/>
    </source>
</evidence>
<protein>
    <recommendedName>
        <fullName evidence="5">PDZ domain-containing protein</fullName>
    </recommendedName>
</protein>
<gene>
    <name evidence="6" type="ORF">GXP67_26275</name>
</gene>
<keyword evidence="3" id="KW-0378">Hydrolase</keyword>
<dbReference type="EMBL" id="CP048222">
    <property type="protein sequence ID" value="QHT69901.1"/>
    <property type="molecule type" value="Genomic_DNA"/>
</dbReference>
<accession>A0A6C0GPF0</accession>
<proteinExistence type="inferred from homology"/>
<dbReference type="SMART" id="SM00245">
    <property type="entry name" value="TSPc"/>
    <property type="match status" value="1"/>
</dbReference>
<dbReference type="SMART" id="SM00228">
    <property type="entry name" value="PDZ"/>
    <property type="match status" value="1"/>
</dbReference>
<dbReference type="GO" id="GO:0008236">
    <property type="term" value="F:serine-type peptidase activity"/>
    <property type="evidence" value="ECO:0007669"/>
    <property type="project" value="UniProtKB-KW"/>
</dbReference>
<dbReference type="GO" id="GO:0030288">
    <property type="term" value="C:outer membrane-bounded periplasmic space"/>
    <property type="evidence" value="ECO:0007669"/>
    <property type="project" value="TreeGrafter"/>
</dbReference>
<dbReference type="Pfam" id="PF03572">
    <property type="entry name" value="Peptidase_S41"/>
    <property type="match status" value="1"/>
</dbReference>
<dbReference type="Gene3D" id="2.30.42.10">
    <property type="match status" value="1"/>
</dbReference>
<evidence type="ECO:0000256" key="3">
    <source>
        <dbReference type="ARBA" id="ARBA00022801"/>
    </source>
</evidence>
<reference evidence="6 7" key="1">
    <citation type="submission" date="2020-01" db="EMBL/GenBank/DDBJ databases">
        <authorList>
            <person name="Kim M.K."/>
        </authorList>
    </citation>
    <scope>NUCLEOTIDE SEQUENCE [LARGE SCALE GENOMIC DNA]</scope>
    <source>
        <strain evidence="6 7">172606-1</strain>
    </source>
</reference>
<dbReference type="InterPro" id="IPR036034">
    <property type="entry name" value="PDZ_sf"/>
</dbReference>
<dbReference type="PANTHER" id="PTHR32060:SF22">
    <property type="entry name" value="CARBOXYL-TERMINAL-PROCESSING PEPTIDASE 3, CHLOROPLASTIC"/>
    <property type="match status" value="1"/>
</dbReference>
<dbReference type="GO" id="GO:0004175">
    <property type="term" value="F:endopeptidase activity"/>
    <property type="evidence" value="ECO:0007669"/>
    <property type="project" value="TreeGrafter"/>
</dbReference>
<evidence type="ECO:0000313" key="7">
    <source>
        <dbReference type="Proteomes" id="UP000480178"/>
    </source>
</evidence>
<dbReference type="CDD" id="cd07560">
    <property type="entry name" value="Peptidase_S41_CPP"/>
    <property type="match status" value="1"/>
</dbReference>
<keyword evidence="7" id="KW-1185">Reference proteome</keyword>
<dbReference type="Gene3D" id="3.90.226.10">
    <property type="entry name" value="2-enoyl-CoA Hydratase, Chain A, domain 1"/>
    <property type="match status" value="1"/>
</dbReference>
<name>A0A6C0GPF0_9BACT</name>
<dbReference type="Proteomes" id="UP000480178">
    <property type="component" value="Chromosome"/>
</dbReference>
<dbReference type="InterPro" id="IPR001478">
    <property type="entry name" value="PDZ"/>
</dbReference>
<dbReference type="InterPro" id="IPR004447">
    <property type="entry name" value="Peptidase_S41A"/>
</dbReference>